<dbReference type="AlphaFoldDB" id="A0AAP9HIZ3"/>
<evidence type="ECO:0000259" key="3">
    <source>
        <dbReference type="Pfam" id="PF00535"/>
    </source>
</evidence>
<feature type="domain" description="Glycosyltransferase 2-like" evidence="3">
    <location>
        <begin position="3"/>
        <end position="125"/>
    </location>
</feature>
<dbReference type="RefSeq" id="WP_162685430.1">
    <property type="nucleotide sequence ID" value="NZ_CP022954.1"/>
</dbReference>
<evidence type="ECO:0000313" key="5">
    <source>
        <dbReference type="Proteomes" id="UP000423274"/>
    </source>
</evidence>
<evidence type="ECO:0000313" key="4">
    <source>
        <dbReference type="EMBL" id="QGV19188.1"/>
    </source>
</evidence>
<dbReference type="GO" id="GO:0016757">
    <property type="term" value="F:glycosyltransferase activity"/>
    <property type="evidence" value="ECO:0007669"/>
    <property type="project" value="UniProtKB-KW"/>
</dbReference>
<dbReference type="Proteomes" id="UP000423274">
    <property type="component" value="Chromosome"/>
</dbReference>
<evidence type="ECO:0000256" key="2">
    <source>
        <dbReference type="ARBA" id="ARBA00022679"/>
    </source>
</evidence>
<name>A0AAP9HIZ3_LACPA</name>
<accession>A0AAP9HIZ3</accession>
<dbReference type="InterPro" id="IPR001173">
    <property type="entry name" value="Glyco_trans_2-like"/>
</dbReference>
<dbReference type="InterPro" id="IPR029044">
    <property type="entry name" value="Nucleotide-diphossugar_trans"/>
</dbReference>
<sequence>MLSVIVPVYNVKHYLTKCIQSIQNSSYTSLELLLIDDGSNDGSSEICDYFSNQDARIRVFHKPNGGQSSARNLGMQEASGDLIAFVDADDTVSPDYFGKMISVLNQTNADIVSSPFEKHSDRIREGIIPLESFICDVMAGELGTVVWNKLFTSRLLAGVTFPSNSIHEEIDFNRQYLKRIGTAAVVSDSGYRYTQDRSGNTNSSFDPSRVETYRQIDNFISEYRRLFSRKVVCSLEMFGAIHFYSMMNLVAHFSVPKTINTEINAKFRRYYWMSVKDGALFLHPKAMIKMLVHH</sequence>
<organism evidence="4 5">
    <name type="scientific">Lacticaseibacillus paracasei subsp. paracasei</name>
    <dbReference type="NCBI Taxonomy" id="47714"/>
    <lineage>
        <taxon>Bacteria</taxon>
        <taxon>Bacillati</taxon>
        <taxon>Bacillota</taxon>
        <taxon>Bacilli</taxon>
        <taxon>Lactobacillales</taxon>
        <taxon>Lactobacillaceae</taxon>
        <taxon>Lacticaseibacillus</taxon>
    </lineage>
</organism>
<keyword evidence="1" id="KW-0328">Glycosyltransferase</keyword>
<dbReference type="PANTHER" id="PTHR22916">
    <property type="entry name" value="GLYCOSYLTRANSFERASE"/>
    <property type="match status" value="1"/>
</dbReference>
<dbReference type="EMBL" id="CP022954">
    <property type="protein sequence ID" value="QGV19188.1"/>
    <property type="molecule type" value="Genomic_DNA"/>
</dbReference>
<proteinExistence type="predicted"/>
<dbReference type="Gene3D" id="3.90.550.10">
    <property type="entry name" value="Spore Coat Polysaccharide Biosynthesis Protein SpsA, Chain A"/>
    <property type="match status" value="1"/>
</dbReference>
<evidence type="ECO:0000256" key="1">
    <source>
        <dbReference type="ARBA" id="ARBA00022676"/>
    </source>
</evidence>
<protein>
    <submittedName>
        <fullName evidence="4">Glycosyltransferase</fullName>
    </submittedName>
</protein>
<dbReference type="Pfam" id="PF00535">
    <property type="entry name" value="Glycos_transf_2"/>
    <property type="match status" value="1"/>
</dbReference>
<dbReference type="SUPFAM" id="SSF53448">
    <property type="entry name" value="Nucleotide-diphospho-sugar transferases"/>
    <property type="match status" value="1"/>
</dbReference>
<keyword evidence="2" id="KW-0808">Transferase</keyword>
<dbReference type="CDD" id="cd00761">
    <property type="entry name" value="Glyco_tranf_GTA_type"/>
    <property type="match status" value="1"/>
</dbReference>
<dbReference type="PANTHER" id="PTHR22916:SF51">
    <property type="entry name" value="GLYCOSYLTRANSFERASE EPSH-RELATED"/>
    <property type="match status" value="1"/>
</dbReference>
<gene>
    <name evidence="4" type="ORF">LCAKO_2684</name>
</gene>
<reference evidence="4 5" key="1">
    <citation type="submission" date="2017-08" db="EMBL/GenBank/DDBJ databases">
        <title>Genome sequence, comparative genomics and functional analysis of the highly adhesive Lactobacillus paracasei Kobulty strain.</title>
        <authorList>
            <person name="Koryszewska-Baginska A."/>
            <person name="Grynberg M."/>
            <person name="Aleksandrzak-Piekarczyk T."/>
        </authorList>
    </citation>
    <scope>NUCLEOTIDE SEQUENCE [LARGE SCALE GENOMIC DNA]</scope>
    <source>
        <strain evidence="4 5">IBB3423</strain>
    </source>
</reference>